<dbReference type="Proteomes" id="UP001597314">
    <property type="component" value="Unassembled WGS sequence"/>
</dbReference>
<evidence type="ECO:0000256" key="1">
    <source>
        <dbReference type="SAM" id="Phobius"/>
    </source>
</evidence>
<name>A0ABW5AHZ4_9BRAD</name>
<keyword evidence="3" id="KW-1185">Reference proteome</keyword>
<evidence type="ECO:0000313" key="2">
    <source>
        <dbReference type="EMBL" id="MFD2181740.1"/>
    </source>
</evidence>
<dbReference type="InterPro" id="IPR016410">
    <property type="entry name" value="Phage_imm"/>
</dbReference>
<reference evidence="3" key="1">
    <citation type="journal article" date="2019" name="Int. J. Syst. Evol. Microbiol.">
        <title>The Global Catalogue of Microorganisms (GCM) 10K type strain sequencing project: providing services to taxonomists for standard genome sequencing and annotation.</title>
        <authorList>
            <consortium name="The Broad Institute Genomics Platform"/>
            <consortium name="The Broad Institute Genome Sequencing Center for Infectious Disease"/>
            <person name="Wu L."/>
            <person name="Ma J."/>
        </authorList>
    </citation>
    <scope>NUCLEOTIDE SEQUENCE [LARGE SCALE GENOMIC DNA]</scope>
    <source>
        <strain evidence="3">CGMCC 1.6774</strain>
    </source>
</reference>
<keyword evidence="1" id="KW-0812">Transmembrane</keyword>
<dbReference type="RefSeq" id="WP_378476922.1">
    <property type="nucleotide sequence ID" value="NZ_JBHUIW010000004.1"/>
</dbReference>
<organism evidence="2 3">
    <name type="scientific">Rhodoplanes azumiensis</name>
    <dbReference type="NCBI Taxonomy" id="1897628"/>
    <lineage>
        <taxon>Bacteria</taxon>
        <taxon>Pseudomonadati</taxon>
        <taxon>Pseudomonadota</taxon>
        <taxon>Alphaproteobacteria</taxon>
        <taxon>Hyphomicrobiales</taxon>
        <taxon>Nitrobacteraceae</taxon>
        <taxon>Rhodoplanes</taxon>
    </lineage>
</organism>
<comment type="caution">
    <text evidence="2">The sequence shown here is derived from an EMBL/GenBank/DDBJ whole genome shotgun (WGS) entry which is preliminary data.</text>
</comment>
<gene>
    <name evidence="2" type="ORF">ACFSOX_06215</name>
</gene>
<dbReference type="Pfam" id="PF14373">
    <property type="entry name" value="Imm_superinfect"/>
    <property type="match status" value="1"/>
</dbReference>
<feature type="transmembrane region" description="Helical" evidence="1">
    <location>
        <begin position="6"/>
        <end position="30"/>
    </location>
</feature>
<dbReference type="EMBL" id="JBHUIW010000004">
    <property type="protein sequence ID" value="MFD2181740.1"/>
    <property type="molecule type" value="Genomic_DNA"/>
</dbReference>
<keyword evidence="1" id="KW-1133">Transmembrane helix</keyword>
<protein>
    <submittedName>
        <fullName evidence="2">Superinfection immunity protein</fullName>
    </submittedName>
</protein>
<evidence type="ECO:0000313" key="3">
    <source>
        <dbReference type="Proteomes" id="UP001597314"/>
    </source>
</evidence>
<proteinExistence type="predicted"/>
<feature type="transmembrane region" description="Helical" evidence="1">
    <location>
        <begin position="37"/>
        <end position="62"/>
    </location>
</feature>
<accession>A0ABW5AHZ4</accession>
<keyword evidence="1" id="KW-0472">Membrane</keyword>
<sequence>MSDETFALLALLLGTLILTAIYVTPTFIAFRRCHPNRWLIAVINIVFGGTLLGWLIALVWALKAFHIDDAQTRGGESGLNLFINDPKKIEILPSSTVPPVPTGASFGIAAEIEQLHRLLHQGAVTQTEFDSMKARLLRKSDP</sequence>